<dbReference type="Pfam" id="PF10017">
    <property type="entry name" value="Methyltransf_33"/>
    <property type="match status" value="1"/>
</dbReference>
<reference evidence="4 5" key="1">
    <citation type="journal article" date="2016" name="Genome Announc.">
        <title>Draft Genome Sequence of 'Halomonas chromatireducens' Strain AGD 8-3, a Haloalkaliphilic Chromate- and Selenite-Reducing Gammaproteobacterium.</title>
        <authorList>
            <person name="Sharko F.S."/>
            <person name="Shapovalova A.A."/>
            <person name="Tsygankova S.V."/>
            <person name="Komova A.V."/>
            <person name="Boulygina E.S."/>
            <person name="Teslyuk A.B."/>
            <person name="Gotovtsev P.M."/>
            <person name="Namsaraev Z.B."/>
            <person name="Khijniak T.V."/>
            <person name="Nedoluzhko A.V."/>
            <person name="Vasilov R.G."/>
        </authorList>
    </citation>
    <scope>NUCLEOTIDE SEQUENCE [LARGE SCALE GENOMIC DNA]</scope>
    <source>
        <strain evidence="4 5">AGD 8-3</strain>
    </source>
</reference>
<dbReference type="GO" id="GO:0052706">
    <property type="term" value="F:L-histidine N(alpha)-methyltransferase activity"/>
    <property type="evidence" value="ECO:0007669"/>
    <property type="project" value="UniProtKB-EC"/>
</dbReference>
<evidence type="ECO:0000256" key="1">
    <source>
        <dbReference type="ARBA" id="ARBA00022603"/>
    </source>
</evidence>
<keyword evidence="5" id="KW-1185">Reference proteome</keyword>
<name>A0A0X8HFH9_9GAMM</name>
<dbReference type="OrthoDB" id="5289726at2"/>
<dbReference type="NCBIfam" id="TIGR03438">
    <property type="entry name" value="egtD_ergothio"/>
    <property type="match status" value="1"/>
</dbReference>
<feature type="domain" description="Histidine-specific methyltransferase SAM-dependent" evidence="3">
    <location>
        <begin position="21"/>
        <end position="318"/>
    </location>
</feature>
<keyword evidence="1 4" id="KW-0489">Methyltransferase</keyword>
<dbReference type="KEGG" id="hco:LOKO_02636"/>
<dbReference type="InterPro" id="IPR051128">
    <property type="entry name" value="EgtD_Methyltrsf_superfamily"/>
</dbReference>
<keyword evidence="2 4" id="KW-0808">Transferase</keyword>
<proteinExistence type="predicted"/>
<evidence type="ECO:0000313" key="4">
    <source>
        <dbReference type="EMBL" id="AMD01696.1"/>
    </source>
</evidence>
<dbReference type="SUPFAM" id="SSF53335">
    <property type="entry name" value="S-adenosyl-L-methionine-dependent methyltransferases"/>
    <property type="match status" value="1"/>
</dbReference>
<protein>
    <submittedName>
        <fullName evidence="4">Histidine-specific methyltransferase EgtD</fullName>
        <ecNumber evidence="4">2.1.1.44</ecNumber>
    </submittedName>
</protein>
<evidence type="ECO:0000259" key="3">
    <source>
        <dbReference type="Pfam" id="PF10017"/>
    </source>
</evidence>
<dbReference type="AlphaFoldDB" id="A0A0X8HFH9"/>
<accession>A0A0X8HFH9</accession>
<dbReference type="GO" id="GO:0032259">
    <property type="term" value="P:methylation"/>
    <property type="evidence" value="ECO:0007669"/>
    <property type="project" value="UniProtKB-KW"/>
</dbReference>
<dbReference type="EMBL" id="CP014226">
    <property type="protein sequence ID" value="AMD01696.1"/>
    <property type="molecule type" value="Genomic_DNA"/>
</dbReference>
<dbReference type="PATRIC" id="fig|507626.3.peg.2639"/>
<dbReference type="EC" id="2.1.1.44" evidence="4"/>
<dbReference type="PANTHER" id="PTHR43397">
    <property type="entry name" value="ERGOTHIONEINE BIOSYNTHESIS PROTEIN 1"/>
    <property type="match status" value="1"/>
</dbReference>
<sequence length="332" mass="36681">MDPLVRFHNQHPPEAAGSLFEELLAGLAATPKHTSPKFFYDRRGSELFAAICEQPEYYLTRTEEAILRAAAADIAEMVGRDATLIELGSGASRKVRLLLEALHPVCYLGVDISRDFLLASTHRLAKDYPWLEVHAACADFTRPMAWPEGLAGERPVAFFPGSSIGNFTPEEAKGFLEGLATLLPAGGGLLIGVDLIKDRAILDAAYNDAAGVTAAFNLNLLERLRHEFEAEVEPQEFRHSAFYNEADSRIEMHLVSLRNQAIRVAGERVDFEEGETLHTESSYKYSIPGFRKLAGGAGFVPRAYWTDRHALFCIHYLEVRPDGFAGNPVYAA</sequence>
<dbReference type="Gene3D" id="3.40.50.150">
    <property type="entry name" value="Vaccinia Virus protein VP39"/>
    <property type="match status" value="1"/>
</dbReference>
<dbReference type="InterPro" id="IPR019257">
    <property type="entry name" value="MeTrfase_dom"/>
</dbReference>
<dbReference type="PANTHER" id="PTHR43397:SF1">
    <property type="entry name" value="ERGOTHIONEINE BIOSYNTHESIS PROTEIN 1"/>
    <property type="match status" value="1"/>
</dbReference>
<gene>
    <name evidence="4" type="primary">egtD</name>
    <name evidence="4" type="ORF">LOKO_02636</name>
</gene>
<evidence type="ECO:0000313" key="5">
    <source>
        <dbReference type="Proteomes" id="UP000063387"/>
    </source>
</evidence>
<dbReference type="STRING" id="507626.LOKO_02636"/>
<organism evidence="4 5">
    <name type="scientific">Halomonas chromatireducens</name>
    <dbReference type="NCBI Taxonomy" id="507626"/>
    <lineage>
        <taxon>Bacteria</taxon>
        <taxon>Pseudomonadati</taxon>
        <taxon>Pseudomonadota</taxon>
        <taxon>Gammaproteobacteria</taxon>
        <taxon>Oceanospirillales</taxon>
        <taxon>Halomonadaceae</taxon>
        <taxon>Halomonas</taxon>
    </lineage>
</organism>
<reference evidence="4 5" key="2">
    <citation type="submission" date="2016-02" db="EMBL/GenBank/DDBJ databases">
        <authorList>
            <person name="Wen L."/>
            <person name="He K."/>
            <person name="Yang H."/>
        </authorList>
    </citation>
    <scope>NUCLEOTIDE SEQUENCE [LARGE SCALE GENOMIC DNA]</scope>
    <source>
        <strain evidence="4 5">AGD 8-3</strain>
    </source>
</reference>
<dbReference type="InterPro" id="IPR029063">
    <property type="entry name" value="SAM-dependent_MTases_sf"/>
</dbReference>
<dbReference type="InterPro" id="IPR017804">
    <property type="entry name" value="MeTrfase_EgtD-like"/>
</dbReference>
<dbReference type="RefSeq" id="WP_066449980.1">
    <property type="nucleotide sequence ID" value="NZ_CP014226.1"/>
</dbReference>
<dbReference type="InterPro" id="IPR035094">
    <property type="entry name" value="EgtD"/>
</dbReference>
<dbReference type="Proteomes" id="UP000063387">
    <property type="component" value="Chromosome"/>
</dbReference>
<dbReference type="PIRSF" id="PIRSF018005">
    <property type="entry name" value="UCP018005"/>
    <property type="match status" value="1"/>
</dbReference>
<evidence type="ECO:0000256" key="2">
    <source>
        <dbReference type="ARBA" id="ARBA00022679"/>
    </source>
</evidence>